<name>A0AAW3F4Q5_BURGA</name>
<gene>
    <name evidence="2" type="ORF">DM48_3402</name>
</gene>
<evidence type="ECO:0000313" key="2">
    <source>
        <dbReference type="EMBL" id="KGC16308.1"/>
    </source>
</evidence>
<dbReference type="RefSeq" id="WP_155296511.1">
    <property type="nucleotide sequence ID" value="NZ_CADEVY010000012.1"/>
</dbReference>
<protein>
    <submittedName>
        <fullName evidence="2">Membrane protein</fullName>
    </submittedName>
</protein>
<dbReference type="KEGG" id="bgo:BM43_7429"/>
<evidence type="ECO:0000313" key="3">
    <source>
        <dbReference type="Proteomes" id="UP000029590"/>
    </source>
</evidence>
<proteinExistence type="predicted"/>
<feature type="transmembrane region" description="Helical" evidence="1">
    <location>
        <begin position="34"/>
        <end position="52"/>
    </location>
</feature>
<organism evidence="2 3">
    <name type="scientific">Burkholderia gladioli</name>
    <name type="common">Pseudomonas marginata</name>
    <name type="synonym">Phytomonas marginata</name>
    <dbReference type="NCBI Taxonomy" id="28095"/>
    <lineage>
        <taxon>Bacteria</taxon>
        <taxon>Pseudomonadati</taxon>
        <taxon>Pseudomonadota</taxon>
        <taxon>Betaproteobacteria</taxon>
        <taxon>Burkholderiales</taxon>
        <taxon>Burkholderiaceae</taxon>
        <taxon>Burkholderia</taxon>
    </lineage>
</organism>
<dbReference type="Proteomes" id="UP000029590">
    <property type="component" value="Unassembled WGS sequence"/>
</dbReference>
<reference evidence="2 3" key="1">
    <citation type="submission" date="2014-04" db="EMBL/GenBank/DDBJ databases">
        <authorList>
            <person name="Bishop-Lilly K.A."/>
            <person name="Broomall S.M."/>
            <person name="Chain P.S."/>
            <person name="Chertkov O."/>
            <person name="Coyne S.R."/>
            <person name="Daligault H.E."/>
            <person name="Davenport K.W."/>
            <person name="Erkkila T."/>
            <person name="Frey K.G."/>
            <person name="Gibbons H.S."/>
            <person name="Gu W."/>
            <person name="Jaissle J."/>
            <person name="Johnson S.L."/>
            <person name="Koroleva G.I."/>
            <person name="Ladner J.T."/>
            <person name="Lo C.-C."/>
            <person name="Minogue T.D."/>
            <person name="Munk C."/>
            <person name="Palacios G.F."/>
            <person name="Redden C.L."/>
            <person name="Rosenzweig C.N."/>
            <person name="Scholz M.B."/>
            <person name="Teshima H."/>
            <person name="Xu Y."/>
        </authorList>
    </citation>
    <scope>NUCLEOTIDE SEQUENCE [LARGE SCALE GENOMIC DNA]</scope>
    <source>
        <strain evidence="3">gladioli</strain>
    </source>
</reference>
<keyword evidence="1" id="KW-0472">Membrane</keyword>
<keyword evidence="1" id="KW-0812">Transmembrane</keyword>
<keyword evidence="1" id="KW-1133">Transmembrane helix</keyword>
<evidence type="ECO:0000256" key="1">
    <source>
        <dbReference type="SAM" id="Phobius"/>
    </source>
</evidence>
<dbReference type="AlphaFoldDB" id="A0AAW3F4Q5"/>
<sequence>MELKRSTRVVIFCFALSCLGWIVGQNAIPHWLQVLLLVTLASGFVLSVVLSYKGK</sequence>
<dbReference type="EMBL" id="JPGG01000015">
    <property type="protein sequence ID" value="KGC16308.1"/>
    <property type="molecule type" value="Genomic_DNA"/>
</dbReference>
<accession>A0AAW3F4Q5</accession>
<comment type="caution">
    <text evidence="2">The sequence shown here is derived from an EMBL/GenBank/DDBJ whole genome shotgun (WGS) entry which is preliminary data.</text>
</comment>